<evidence type="ECO:0000256" key="2">
    <source>
        <dbReference type="ARBA" id="ARBA00022571"/>
    </source>
</evidence>
<dbReference type="PANTHER" id="PTHR23342:SF0">
    <property type="entry name" value="N-ACETYLGLUTAMATE SYNTHASE, MITOCHONDRIAL"/>
    <property type="match status" value="1"/>
</dbReference>
<evidence type="ECO:0000256" key="4">
    <source>
        <dbReference type="ARBA" id="ARBA00022679"/>
    </source>
</evidence>
<sequence length="290" mass="31066">MKTPGIRPSRDVGTLLEALPYIREFHGRTIVVKYGGAAMTDPALREEFARDVVLLKYVGLNVIVVHGGGPDITKYMRRLDMEVEFVDGLRVSDADTVEIAKMVLIGKVNKDIVLRINRYGQAAVGLSGDDGNLFRAAKQLATGGQDIGFVGRIEKVDVDVLNHIAQDYIPVVASIAADADGASYNVNADEAATAVARAMGAYKVMFLTDVEGWMRDPADPTSVISEAHADEVEAALPSISGGMRPKLQACIDAIHGGVTFAHIVDGRVPHSLLLELFTDAGIGTKIRAAR</sequence>
<dbReference type="RefSeq" id="WP_254569037.1">
    <property type="nucleotide sequence ID" value="NZ_CP098502.1"/>
</dbReference>
<evidence type="ECO:0000256" key="5">
    <source>
        <dbReference type="ARBA" id="ARBA00022741"/>
    </source>
</evidence>
<keyword evidence="3 9" id="KW-0028">Amino-acid biosynthesis</keyword>
<evidence type="ECO:0000259" key="10">
    <source>
        <dbReference type="Pfam" id="PF00696"/>
    </source>
</evidence>
<proteinExistence type="inferred from homology"/>
<keyword evidence="12" id="KW-1185">Reference proteome</keyword>
<feature type="domain" description="Aspartate/glutamate/uridylate kinase" evidence="10">
    <location>
        <begin position="29"/>
        <end position="265"/>
    </location>
</feature>
<comment type="similarity">
    <text evidence="9">Belongs to the acetylglutamate kinase family. ArgB subfamily.</text>
</comment>
<dbReference type="InterPro" id="IPR037528">
    <property type="entry name" value="ArgB"/>
</dbReference>
<dbReference type="InterPro" id="IPR004662">
    <property type="entry name" value="AcgluKinase_fam"/>
</dbReference>
<dbReference type="InterPro" id="IPR001048">
    <property type="entry name" value="Asp/Glu/Uridylate_kinase"/>
</dbReference>
<dbReference type="InterPro" id="IPR036393">
    <property type="entry name" value="AceGlu_kinase-like_sf"/>
</dbReference>
<evidence type="ECO:0000256" key="3">
    <source>
        <dbReference type="ARBA" id="ARBA00022605"/>
    </source>
</evidence>
<evidence type="ECO:0000256" key="8">
    <source>
        <dbReference type="ARBA" id="ARBA00048141"/>
    </source>
</evidence>
<comment type="subcellular location">
    <subcellularLocation>
        <location evidence="9">Cytoplasm</location>
    </subcellularLocation>
</comment>
<evidence type="ECO:0000256" key="6">
    <source>
        <dbReference type="ARBA" id="ARBA00022777"/>
    </source>
</evidence>
<dbReference type="Pfam" id="PF00696">
    <property type="entry name" value="AA_kinase"/>
    <property type="match status" value="1"/>
</dbReference>
<dbReference type="Proteomes" id="UP001056035">
    <property type="component" value="Chromosome"/>
</dbReference>
<dbReference type="GO" id="GO:0003991">
    <property type="term" value="F:acetylglutamate kinase activity"/>
    <property type="evidence" value="ECO:0007669"/>
    <property type="project" value="UniProtKB-EC"/>
</dbReference>
<name>A0ABY5DLG4_9ACTN</name>
<dbReference type="PANTHER" id="PTHR23342">
    <property type="entry name" value="N-ACETYLGLUTAMATE SYNTHASE"/>
    <property type="match status" value="1"/>
</dbReference>
<keyword evidence="2 9" id="KW-0055">Arginine biosynthesis</keyword>
<feature type="binding site" evidence="9">
    <location>
        <position position="185"/>
    </location>
    <ligand>
        <name>substrate</name>
    </ligand>
</feature>
<accession>A0ABY5DLG4</accession>
<dbReference type="SUPFAM" id="SSF53633">
    <property type="entry name" value="Carbamate kinase-like"/>
    <property type="match status" value="1"/>
</dbReference>
<dbReference type="CDD" id="cd04250">
    <property type="entry name" value="AAK_NAGK-C"/>
    <property type="match status" value="1"/>
</dbReference>
<organism evidence="11 12">
    <name type="scientific">Paraconexibacter antarcticus</name>
    <dbReference type="NCBI Taxonomy" id="2949664"/>
    <lineage>
        <taxon>Bacteria</taxon>
        <taxon>Bacillati</taxon>
        <taxon>Actinomycetota</taxon>
        <taxon>Thermoleophilia</taxon>
        <taxon>Solirubrobacterales</taxon>
        <taxon>Paraconexibacteraceae</taxon>
        <taxon>Paraconexibacter</taxon>
    </lineage>
</organism>
<dbReference type="EC" id="2.7.2.8" evidence="9"/>
<feature type="binding site" evidence="9">
    <location>
        <position position="90"/>
    </location>
    <ligand>
        <name>substrate</name>
    </ligand>
</feature>
<dbReference type="NCBIfam" id="TIGR00761">
    <property type="entry name" value="argB"/>
    <property type="match status" value="1"/>
</dbReference>
<feature type="binding site" evidence="9">
    <location>
        <begin position="68"/>
        <end position="69"/>
    </location>
    <ligand>
        <name>substrate</name>
    </ligand>
</feature>
<comment type="catalytic activity">
    <reaction evidence="8 9">
        <text>N-acetyl-L-glutamate + ATP = N-acetyl-L-glutamyl 5-phosphate + ADP</text>
        <dbReference type="Rhea" id="RHEA:14629"/>
        <dbReference type="ChEBI" id="CHEBI:30616"/>
        <dbReference type="ChEBI" id="CHEBI:44337"/>
        <dbReference type="ChEBI" id="CHEBI:57936"/>
        <dbReference type="ChEBI" id="CHEBI:456216"/>
        <dbReference type="EC" id="2.7.2.8"/>
    </reaction>
</comment>
<comment type="function">
    <text evidence="9">Catalyzes the ATP-dependent phosphorylation of N-acetyl-L-glutamate.</text>
</comment>
<evidence type="ECO:0000313" key="12">
    <source>
        <dbReference type="Proteomes" id="UP001056035"/>
    </source>
</evidence>
<keyword evidence="9" id="KW-0963">Cytoplasm</keyword>
<dbReference type="InterPro" id="IPR041727">
    <property type="entry name" value="NAGK-C"/>
</dbReference>
<keyword evidence="7 9" id="KW-0067">ATP-binding</keyword>
<feature type="site" description="Transition state stabilizer" evidence="9">
    <location>
        <position position="33"/>
    </location>
</feature>
<keyword evidence="6 9" id="KW-0418">Kinase</keyword>
<dbReference type="EMBL" id="CP098502">
    <property type="protein sequence ID" value="UTI62299.1"/>
    <property type="molecule type" value="Genomic_DNA"/>
</dbReference>
<evidence type="ECO:0000256" key="9">
    <source>
        <dbReference type="HAMAP-Rule" id="MF_00082"/>
    </source>
</evidence>
<keyword evidence="4 9" id="KW-0808">Transferase</keyword>
<feature type="site" description="Transition state stabilizer" evidence="9">
    <location>
        <position position="246"/>
    </location>
</feature>
<keyword evidence="5 9" id="KW-0547">Nucleotide-binding</keyword>
<evidence type="ECO:0000313" key="11">
    <source>
        <dbReference type="EMBL" id="UTI62299.1"/>
    </source>
</evidence>
<comment type="pathway">
    <text evidence="1 9">Amino-acid biosynthesis; L-arginine biosynthesis; N(2)-acetyl-L-ornithine from L-glutamate: step 2/4.</text>
</comment>
<evidence type="ECO:0000256" key="1">
    <source>
        <dbReference type="ARBA" id="ARBA00004828"/>
    </source>
</evidence>
<evidence type="ECO:0000256" key="7">
    <source>
        <dbReference type="ARBA" id="ARBA00022840"/>
    </source>
</evidence>
<dbReference type="HAMAP" id="MF_00082">
    <property type="entry name" value="ArgB"/>
    <property type="match status" value="1"/>
</dbReference>
<reference evidence="11 12" key="1">
    <citation type="submission" date="2022-06" db="EMBL/GenBank/DDBJ databases">
        <title>Paraconexibacter antarcticus.</title>
        <authorList>
            <person name="Kim C.S."/>
        </authorList>
    </citation>
    <scope>NUCLEOTIDE SEQUENCE [LARGE SCALE GENOMIC DNA]</scope>
    <source>
        <strain evidence="11 12">02-257</strain>
    </source>
</reference>
<protein>
    <recommendedName>
        <fullName evidence="9">Acetylglutamate kinase</fullName>
        <ecNumber evidence="9">2.7.2.8</ecNumber>
    </recommendedName>
    <alternativeName>
        <fullName evidence="9">N-acetyl-L-glutamate 5-phosphotransferase</fullName>
    </alternativeName>
    <alternativeName>
        <fullName evidence="9">NAG kinase</fullName>
        <shortName evidence="9">NAGK</shortName>
    </alternativeName>
</protein>
<dbReference type="Gene3D" id="3.40.1160.10">
    <property type="entry name" value="Acetylglutamate kinase-like"/>
    <property type="match status" value="1"/>
</dbReference>
<gene>
    <name evidence="9 11" type="primary">argB</name>
    <name evidence="11" type="ORF">NBH00_13100</name>
</gene>
<dbReference type="PIRSF" id="PIRSF000728">
    <property type="entry name" value="NAGK"/>
    <property type="match status" value="1"/>
</dbReference>